<reference evidence="1 2" key="1">
    <citation type="journal article" date="2015" name="Genome Announc.">
        <title>Expanding the biotechnology potential of lactobacilli through comparative genomics of 213 strains and associated genera.</title>
        <authorList>
            <person name="Sun Z."/>
            <person name="Harris H.M."/>
            <person name="McCann A."/>
            <person name="Guo C."/>
            <person name="Argimon S."/>
            <person name="Zhang W."/>
            <person name="Yang X."/>
            <person name="Jeffery I.B."/>
            <person name="Cooney J.C."/>
            <person name="Kagawa T.F."/>
            <person name="Liu W."/>
            <person name="Song Y."/>
            <person name="Salvetti E."/>
            <person name="Wrobel A."/>
            <person name="Rasinkangas P."/>
            <person name="Parkhill J."/>
            <person name="Rea M.C."/>
            <person name="O'Sullivan O."/>
            <person name="Ritari J."/>
            <person name="Douillard F.P."/>
            <person name="Paul Ross R."/>
            <person name="Yang R."/>
            <person name="Briner A.E."/>
            <person name="Felis G.E."/>
            <person name="de Vos W.M."/>
            <person name="Barrangou R."/>
            <person name="Klaenhammer T.R."/>
            <person name="Caufield P.W."/>
            <person name="Cui Y."/>
            <person name="Zhang H."/>
            <person name="O'Toole P.W."/>
        </authorList>
    </citation>
    <scope>NUCLEOTIDE SEQUENCE [LARGE SCALE GENOMIC DNA]</scope>
    <source>
        <strain evidence="1 2">DSM 20653</strain>
    </source>
</reference>
<evidence type="ECO:0000313" key="1">
    <source>
        <dbReference type="EMBL" id="KRM52342.1"/>
    </source>
</evidence>
<dbReference type="AlphaFoldDB" id="A0A0R1ZL69"/>
<dbReference type="PATRIC" id="fig|1423820.4.peg.780"/>
<protein>
    <submittedName>
        <fullName evidence="1">Uncharacterized protein</fullName>
    </submittedName>
</protein>
<keyword evidence="2" id="KW-1185">Reference proteome</keyword>
<accession>A0A0R1ZL69</accession>
<dbReference type="STRING" id="1423820.FC64_GL000768"/>
<comment type="caution">
    <text evidence="1">The sequence shown here is derived from an EMBL/GenBank/DDBJ whole genome shotgun (WGS) entry which is preliminary data.</text>
</comment>
<dbReference type="Proteomes" id="UP000051291">
    <property type="component" value="Unassembled WGS sequence"/>
</dbReference>
<organism evidence="1 2">
    <name type="scientific">Ligilactobacillus araffinosus DSM 20653</name>
    <dbReference type="NCBI Taxonomy" id="1423820"/>
    <lineage>
        <taxon>Bacteria</taxon>
        <taxon>Bacillati</taxon>
        <taxon>Bacillota</taxon>
        <taxon>Bacilli</taxon>
        <taxon>Lactobacillales</taxon>
        <taxon>Lactobacillaceae</taxon>
        <taxon>Ligilactobacillus</taxon>
    </lineage>
</organism>
<dbReference type="RefSeq" id="WP_057906693.1">
    <property type="nucleotide sequence ID" value="NZ_AYYZ01000025.1"/>
</dbReference>
<dbReference type="Pfam" id="PF05657">
    <property type="entry name" value="DUF806"/>
    <property type="match status" value="1"/>
</dbReference>
<gene>
    <name evidence="1" type="ORF">FC64_GL000768</name>
</gene>
<name>A0A0R1ZL69_9LACO</name>
<proteinExistence type="predicted"/>
<dbReference type="EMBL" id="AYYZ01000025">
    <property type="protein sequence ID" value="KRM52342.1"/>
    <property type="molecule type" value="Genomic_DNA"/>
</dbReference>
<dbReference type="InterPro" id="IPR008524">
    <property type="entry name" value="DUF806"/>
</dbReference>
<sequence>MSTITDTKKLLTGFPHIDKVYTYQIPDSAVNTTDKTIALLREVQVQTDEEGNNRFNAINTQLQLQIFLKKDIDFDTEQFQIDLFRLFENNQYECYTFGGWVSDPDTGQLFNSIYIEKLKYTD</sequence>
<evidence type="ECO:0000313" key="2">
    <source>
        <dbReference type="Proteomes" id="UP000051291"/>
    </source>
</evidence>